<keyword evidence="2" id="KW-1133">Transmembrane helix</keyword>
<sequence>MNNNESATAAWQEQGQEQEGSGNGSSGTTTTADTSDSARTANAEAAATVPGGGSGGTVGGGGGQQHQFRNSMFADSEAGSAGGSEFADFVQQPATHHYGASYAQPQPQTQPLPLPAGGGSAGPGGAAGKRFVSSPLKDDSGSSGSASNASTSSDSVDTQLPLPPLPPVPVVFSSHAGHNHNAVFPAPTNVPKSYAFNADDSDLVRTNTGNTRAVMNLLSEMWIFNMFFIMGAIYFMSFYLGKLQSYDDYYLWNTGCFWKIGWLLPLPYTLICMFGLILPYRTPKFLDYKREGIKKRRLDNLYIVTVTKGDNREAVYRAWRAHKHLEAFHPSIRIHVLTDEPYFFEGINCYTCPKNFTTGNSKYKARALEWYRQTMKFTEHDWILHLDEESVIDDESVKRVLEFIWYQKDYHFGQGVILYNQYRYWQNWVFTVADAIRVGDDLSRFHLQYTYFHRPIFGAHGSFLLNNGLVENAVTWDLGSLTEDFQFAVKAWDRGFRCGKVCALVREQSPMDVMGFLKQRRRWFVGIRRLPNFLPKLWAFFWSLGIFSLYCTIASIPLGFTFSYTTPRWFGFLKDLSFVTFVYLYLLGIFIQDIDRGTHPLL</sequence>
<feature type="region of interest" description="Disordered" evidence="1">
    <location>
        <begin position="1"/>
        <end position="160"/>
    </location>
</feature>
<feature type="transmembrane region" description="Helical" evidence="2">
    <location>
        <begin position="260"/>
        <end position="280"/>
    </location>
</feature>
<feature type="compositionally biased region" description="Gly residues" evidence="1">
    <location>
        <begin position="116"/>
        <end position="127"/>
    </location>
</feature>
<feature type="transmembrane region" description="Helical" evidence="2">
    <location>
        <begin position="537"/>
        <end position="560"/>
    </location>
</feature>
<dbReference type="Gene3D" id="3.90.550.10">
    <property type="entry name" value="Spore Coat Polysaccharide Biosynthesis Protein SpsA, Chain A"/>
    <property type="match status" value="1"/>
</dbReference>
<dbReference type="EMBL" id="JADGJH010002781">
    <property type="protein sequence ID" value="KAJ3094877.1"/>
    <property type="molecule type" value="Genomic_DNA"/>
</dbReference>
<evidence type="ECO:0000313" key="5">
    <source>
        <dbReference type="Proteomes" id="UP001211907"/>
    </source>
</evidence>
<evidence type="ECO:0000259" key="3">
    <source>
        <dbReference type="Pfam" id="PF13632"/>
    </source>
</evidence>
<evidence type="ECO:0000313" key="4">
    <source>
        <dbReference type="EMBL" id="KAJ3094877.1"/>
    </source>
</evidence>
<evidence type="ECO:0000256" key="2">
    <source>
        <dbReference type="SAM" id="Phobius"/>
    </source>
</evidence>
<dbReference type="Pfam" id="PF13632">
    <property type="entry name" value="Glyco_trans_2_3"/>
    <property type="match status" value="1"/>
</dbReference>
<dbReference type="PANTHER" id="PTHR16779">
    <property type="entry name" value="BETA-1,4-MANNOSYLTRANSFERASE EGH"/>
    <property type="match status" value="1"/>
</dbReference>
<name>A0AAD5SQZ6_9FUNG</name>
<protein>
    <recommendedName>
        <fullName evidence="3">Glycosyltransferase 2-like domain-containing protein</fullName>
    </recommendedName>
</protein>
<feature type="domain" description="Glycosyltransferase 2-like" evidence="3">
    <location>
        <begin position="382"/>
        <end position="590"/>
    </location>
</feature>
<keyword evidence="2" id="KW-0472">Membrane</keyword>
<gene>
    <name evidence="4" type="ORF">HK100_005991</name>
</gene>
<feature type="transmembrane region" description="Helical" evidence="2">
    <location>
        <begin position="222"/>
        <end position="240"/>
    </location>
</feature>
<comment type="caution">
    <text evidence="4">The sequence shown here is derived from an EMBL/GenBank/DDBJ whole genome shotgun (WGS) entry which is preliminary data.</text>
</comment>
<dbReference type="InterPro" id="IPR027389">
    <property type="entry name" value="B_mannosylTrfase_Bre-3/Egh"/>
</dbReference>
<dbReference type="GO" id="GO:0005737">
    <property type="term" value="C:cytoplasm"/>
    <property type="evidence" value="ECO:0007669"/>
    <property type="project" value="TreeGrafter"/>
</dbReference>
<feature type="compositionally biased region" description="Low complexity" evidence="1">
    <location>
        <begin position="141"/>
        <end position="160"/>
    </location>
</feature>
<organism evidence="4 5">
    <name type="scientific">Physocladia obscura</name>
    <dbReference type="NCBI Taxonomy" id="109957"/>
    <lineage>
        <taxon>Eukaryota</taxon>
        <taxon>Fungi</taxon>
        <taxon>Fungi incertae sedis</taxon>
        <taxon>Chytridiomycota</taxon>
        <taxon>Chytridiomycota incertae sedis</taxon>
        <taxon>Chytridiomycetes</taxon>
        <taxon>Chytridiales</taxon>
        <taxon>Chytriomycetaceae</taxon>
        <taxon>Physocladia</taxon>
    </lineage>
</organism>
<accession>A0AAD5SQZ6</accession>
<dbReference type="SUPFAM" id="SSF53448">
    <property type="entry name" value="Nucleotide-diphospho-sugar transferases"/>
    <property type="match status" value="1"/>
</dbReference>
<feature type="non-terminal residue" evidence="4">
    <location>
        <position position="1"/>
    </location>
</feature>
<feature type="compositionally biased region" description="Gly residues" evidence="1">
    <location>
        <begin position="50"/>
        <end position="64"/>
    </location>
</feature>
<feature type="transmembrane region" description="Helical" evidence="2">
    <location>
        <begin position="572"/>
        <end position="591"/>
    </location>
</feature>
<evidence type="ECO:0000256" key="1">
    <source>
        <dbReference type="SAM" id="MobiDB-lite"/>
    </source>
</evidence>
<reference evidence="4" key="1">
    <citation type="submission" date="2020-05" db="EMBL/GenBank/DDBJ databases">
        <title>Phylogenomic resolution of chytrid fungi.</title>
        <authorList>
            <person name="Stajich J.E."/>
            <person name="Amses K."/>
            <person name="Simmons R."/>
            <person name="Seto K."/>
            <person name="Myers J."/>
            <person name="Bonds A."/>
            <person name="Quandt C.A."/>
            <person name="Barry K."/>
            <person name="Liu P."/>
            <person name="Grigoriev I."/>
            <person name="Longcore J.E."/>
            <person name="James T.Y."/>
        </authorList>
    </citation>
    <scope>NUCLEOTIDE SEQUENCE</scope>
    <source>
        <strain evidence="4">JEL0513</strain>
    </source>
</reference>
<proteinExistence type="predicted"/>
<dbReference type="Proteomes" id="UP001211907">
    <property type="component" value="Unassembled WGS sequence"/>
</dbReference>
<dbReference type="InterPro" id="IPR001173">
    <property type="entry name" value="Glyco_trans_2-like"/>
</dbReference>
<keyword evidence="5" id="KW-1185">Reference proteome</keyword>
<keyword evidence="2" id="KW-0812">Transmembrane</keyword>
<dbReference type="PANTHER" id="PTHR16779:SF1">
    <property type="entry name" value="BETA-1,4-MANNOSYLTRANSFERASE EGH"/>
    <property type="match status" value="1"/>
</dbReference>
<dbReference type="InterPro" id="IPR029044">
    <property type="entry name" value="Nucleotide-diphossugar_trans"/>
</dbReference>
<dbReference type="AlphaFoldDB" id="A0AAD5SQZ6"/>
<dbReference type="GO" id="GO:0019187">
    <property type="term" value="F:beta-1,4-mannosyltransferase activity"/>
    <property type="evidence" value="ECO:0007669"/>
    <property type="project" value="InterPro"/>
</dbReference>
<feature type="compositionally biased region" description="Low complexity" evidence="1">
    <location>
        <begin position="7"/>
        <end position="47"/>
    </location>
</feature>